<dbReference type="Pfam" id="PF01352">
    <property type="entry name" value="KRAB"/>
    <property type="match status" value="1"/>
</dbReference>
<evidence type="ECO:0000256" key="8">
    <source>
        <dbReference type="ARBA" id="ARBA00023125"/>
    </source>
</evidence>
<dbReference type="InterPro" id="IPR001909">
    <property type="entry name" value="KRAB"/>
</dbReference>
<dbReference type="FunFam" id="3.30.160.60:FF:002063">
    <property type="entry name" value="RB associated KRAB zinc finger"/>
    <property type="match status" value="1"/>
</dbReference>
<reference evidence="14" key="2">
    <citation type="submission" date="2025-09" db="UniProtKB">
        <authorList>
            <consortium name="Ensembl"/>
        </authorList>
    </citation>
    <scope>IDENTIFICATION</scope>
</reference>
<dbReference type="OrthoDB" id="6910977at2759"/>
<feature type="region of interest" description="Disordered" evidence="12">
    <location>
        <begin position="299"/>
        <end position="325"/>
    </location>
</feature>
<feature type="region of interest" description="Disordered" evidence="12">
    <location>
        <begin position="1"/>
        <end position="23"/>
    </location>
</feature>
<keyword evidence="8" id="KW-0238">DNA-binding</keyword>
<evidence type="ECO:0000259" key="13">
    <source>
        <dbReference type="PROSITE" id="PS50157"/>
    </source>
</evidence>
<keyword evidence="4" id="KW-0677">Repeat</keyword>
<dbReference type="InterPro" id="IPR013087">
    <property type="entry name" value="Znf_C2H2_type"/>
</dbReference>
<dbReference type="InterPro" id="IPR036051">
    <property type="entry name" value="KRAB_dom_sf"/>
</dbReference>
<keyword evidence="7" id="KW-0805">Transcription regulation</keyword>
<dbReference type="Gene3D" id="3.30.160.60">
    <property type="entry name" value="Classic Zinc Finger"/>
    <property type="match status" value="6"/>
</dbReference>
<evidence type="ECO:0000313" key="14">
    <source>
        <dbReference type="Ensembl" id="ENSLLEP00000029133.1"/>
    </source>
</evidence>
<evidence type="ECO:0000256" key="2">
    <source>
        <dbReference type="ARBA" id="ARBA00006991"/>
    </source>
</evidence>
<evidence type="ECO:0000256" key="9">
    <source>
        <dbReference type="ARBA" id="ARBA00023163"/>
    </source>
</evidence>
<dbReference type="SMART" id="SM00355">
    <property type="entry name" value="ZnF_C2H2"/>
    <property type="match status" value="6"/>
</dbReference>
<dbReference type="FunFam" id="3.30.160.60:FF:000812">
    <property type="entry name" value="zinc finger protein 23 isoform X2"/>
    <property type="match status" value="1"/>
</dbReference>
<evidence type="ECO:0000256" key="10">
    <source>
        <dbReference type="ARBA" id="ARBA00023242"/>
    </source>
</evidence>
<evidence type="ECO:0000313" key="15">
    <source>
        <dbReference type="Proteomes" id="UP000694569"/>
    </source>
</evidence>
<feature type="compositionally biased region" description="Basic and acidic residues" evidence="12">
    <location>
        <begin position="301"/>
        <end position="312"/>
    </location>
</feature>
<dbReference type="GeneTree" id="ENSGT01150000286944"/>
<feature type="domain" description="C2H2-type" evidence="13">
    <location>
        <begin position="536"/>
        <end position="563"/>
    </location>
</feature>
<proteinExistence type="inferred from homology"/>
<dbReference type="FunFam" id="3.30.160.60:FF:000295">
    <property type="entry name" value="zinc finger protein 19"/>
    <property type="match status" value="1"/>
</dbReference>
<feature type="region of interest" description="Disordered" evidence="12">
    <location>
        <begin position="124"/>
        <end position="147"/>
    </location>
</feature>
<evidence type="ECO:0000256" key="11">
    <source>
        <dbReference type="PROSITE-ProRule" id="PRU00042"/>
    </source>
</evidence>
<reference evidence="14" key="1">
    <citation type="submission" date="2025-08" db="UniProtKB">
        <authorList>
            <consortium name="Ensembl"/>
        </authorList>
    </citation>
    <scope>IDENTIFICATION</scope>
</reference>
<dbReference type="SUPFAM" id="SSF109640">
    <property type="entry name" value="KRAB domain (Kruppel-associated box)"/>
    <property type="match status" value="1"/>
</dbReference>
<keyword evidence="9" id="KW-0804">Transcription</keyword>
<keyword evidence="6" id="KW-0862">Zinc</keyword>
<comment type="similarity">
    <text evidence="2">Belongs to the krueppel C2H2-type zinc-finger protein family.</text>
</comment>
<dbReference type="Gene3D" id="6.10.140.140">
    <property type="match status" value="1"/>
</dbReference>
<dbReference type="GO" id="GO:0008270">
    <property type="term" value="F:zinc ion binding"/>
    <property type="evidence" value="ECO:0007669"/>
    <property type="project" value="UniProtKB-KW"/>
</dbReference>
<keyword evidence="3" id="KW-0479">Metal-binding</keyword>
<feature type="domain" description="C2H2-type" evidence="13">
    <location>
        <begin position="508"/>
        <end position="535"/>
    </location>
</feature>
<dbReference type="InterPro" id="IPR050717">
    <property type="entry name" value="C2H2-ZF_Transcription_Reg"/>
</dbReference>
<dbReference type="Pfam" id="PF00096">
    <property type="entry name" value="zf-C2H2"/>
    <property type="match status" value="6"/>
</dbReference>
<dbReference type="Ensembl" id="ENSLLET00000030262.1">
    <property type="protein sequence ID" value="ENSLLEP00000029133.1"/>
    <property type="gene ID" value="ENSLLEG00000018492.1"/>
</dbReference>
<keyword evidence="10" id="KW-0539">Nucleus</keyword>
<evidence type="ECO:0000256" key="6">
    <source>
        <dbReference type="ARBA" id="ARBA00022833"/>
    </source>
</evidence>
<protein>
    <recommendedName>
        <fullName evidence="13">C2H2-type domain-containing protein</fullName>
    </recommendedName>
</protein>
<evidence type="ECO:0000256" key="12">
    <source>
        <dbReference type="SAM" id="MobiDB-lite"/>
    </source>
</evidence>
<sequence>MKQHVACATKSSNPPVSEGSCMTQSCGKIYPPRSLGNNDELKILELTNAIIQLLTGEVPIRCEDVTVYLSMEEWEYLEGHKDLYKDVMEDNQPKDVIMEEHQPKDMLMENHQPKDVVEKQQSLASVDLSEGKDAPEESSLPPSTPCLASDVKMDLTTDLGVKCLATSNKRKIKRQSKRDEGGESEFCKGHFAINKITSELTKTVCTSQIKEESASCEEGSLLYNSISSLTDCAQLQYPSTHQKENVGSCEGYGTETGIYTSTGYPFSYKKEPASCENGNLLYPPIGTFMTETWPQYKRSHTKENVGSHESREQTQTSCPSMHTKDGSASCGEGIHLHTNVDTLSDCTQTQHKSNPRKENVDCAFAPDSRQTEFPSIPVKEESPSWEGSPTDLGLYISAVRTETGYPSTYSMEELDLWEETNITGTNCYTPIGYSETIGMCRRLTNYTRVGHFFCSVCGKCYTSRSALLVHERTHMGEQPYSCSVCWKCFPSSTLLLRHHLTHTGKGPFMCSDCGKCFANNSRRLIHQRIHTGEKPYSCPECNKCFTRRANLAIHQMLHTGEKLFLCSECGKGFNHRSHLVIHHRIHTGEKPFSCPRCEKRFTSNASLIRHQTTHRQNKH</sequence>
<evidence type="ECO:0000256" key="4">
    <source>
        <dbReference type="ARBA" id="ARBA00022737"/>
    </source>
</evidence>
<name>A0A8C5PY15_9ANUR</name>
<feature type="domain" description="C2H2-type" evidence="13">
    <location>
        <begin position="564"/>
        <end position="591"/>
    </location>
</feature>
<dbReference type="GO" id="GO:0000981">
    <property type="term" value="F:DNA-binding transcription factor activity, RNA polymerase II-specific"/>
    <property type="evidence" value="ECO:0007669"/>
    <property type="project" value="TreeGrafter"/>
</dbReference>
<keyword evidence="15" id="KW-1185">Reference proteome</keyword>
<evidence type="ECO:0000256" key="1">
    <source>
        <dbReference type="ARBA" id="ARBA00004123"/>
    </source>
</evidence>
<dbReference type="PROSITE" id="PS00028">
    <property type="entry name" value="ZINC_FINGER_C2H2_1"/>
    <property type="match status" value="6"/>
</dbReference>
<dbReference type="Proteomes" id="UP000694569">
    <property type="component" value="Unplaced"/>
</dbReference>
<keyword evidence="5 11" id="KW-0863">Zinc-finger</keyword>
<dbReference type="InterPro" id="IPR036236">
    <property type="entry name" value="Znf_C2H2_sf"/>
</dbReference>
<dbReference type="PANTHER" id="PTHR14196">
    <property type="entry name" value="ODD-SKIPPED - RELATED"/>
    <property type="match status" value="1"/>
</dbReference>
<dbReference type="CDD" id="cd07765">
    <property type="entry name" value="KRAB_A-box"/>
    <property type="match status" value="1"/>
</dbReference>
<dbReference type="GO" id="GO:0000977">
    <property type="term" value="F:RNA polymerase II transcription regulatory region sequence-specific DNA binding"/>
    <property type="evidence" value="ECO:0007669"/>
    <property type="project" value="TreeGrafter"/>
</dbReference>
<dbReference type="FunFam" id="3.30.160.60:FF:000688">
    <property type="entry name" value="zinc finger protein 197 isoform X1"/>
    <property type="match status" value="1"/>
</dbReference>
<feature type="domain" description="C2H2-type" evidence="13">
    <location>
        <begin position="452"/>
        <end position="479"/>
    </location>
</feature>
<feature type="domain" description="C2H2-type" evidence="13">
    <location>
        <begin position="592"/>
        <end position="619"/>
    </location>
</feature>
<dbReference type="PROSITE" id="PS50157">
    <property type="entry name" value="ZINC_FINGER_C2H2_2"/>
    <property type="match status" value="6"/>
</dbReference>
<comment type="subcellular location">
    <subcellularLocation>
        <location evidence="1">Nucleus</location>
    </subcellularLocation>
</comment>
<dbReference type="FunFam" id="3.30.160.60:FF:002343">
    <property type="entry name" value="Zinc finger protein 33A"/>
    <property type="match status" value="1"/>
</dbReference>
<feature type="domain" description="C2H2-type" evidence="13">
    <location>
        <begin position="480"/>
        <end position="507"/>
    </location>
</feature>
<evidence type="ECO:0000256" key="5">
    <source>
        <dbReference type="ARBA" id="ARBA00022771"/>
    </source>
</evidence>
<organism evidence="14 15">
    <name type="scientific">Leptobrachium leishanense</name>
    <name type="common">Leishan spiny toad</name>
    <dbReference type="NCBI Taxonomy" id="445787"/>
    <lineage>
        <taxon>Eukaryota</taxon>
        <taxon>Metazoa</taxon>
        <taxon>Chordata</taxon>
        <taxon>Craniata</taxon>
        <taxon>Vertebrata</taxon>
        <taxon>Euteleostomi</taxon>
        <taxon>Amphibia</taxon>
        <taxon>Batrachia</taxon>
        <taxon>Anura</taxon>
        <taxon>Pelobatoidea</taxon>
        <taxon>Megophryidae</taxon>
        <taxon>Leptobrachium</taxon>
    </lineage>
</organism>
<dbReference type="PANTHER" id="PTHR14196:SF15">
    <property type="entry name" value="OOCYTE ZINC FINGER PROTEIN XLCOF7.1-LIKE"/>
    <property type="match status" value="1"/>
</dbReference>
<dbReference type="AlphaFoldDB" id="A0A8C5PY15"/>
<evidence type="ECO:0000256" key="7">
    <source>
        <dbReference type="ARBA" id="ARBA00023015"/>
    </source>
</evidence>
<dbReference type="SUPFAM" id="SSF57667">
    <property type="entry name" value="beta-beta-alpha zinc fingers"/>
    <property type="match status" value="3"/>
</dbReference>
<accession>A0A8C5PY15</accession>
<evidence type="ECO:0000256" key="3">
    <source>
        <dbReference type="ARBA" id="ARBA00022723"/>
    </source>
</evidence>
<dbReference type="GO" id="GO:0005634">
    <property type="term" value="C:nucleus"/>
    <property type="evidence" value="ECO:0007669"/>
    <property type="project" value="UniProtKB-SubCell"/>
</dbReference>
<feature type="compositionally biased region" description="Polar residues" evidence="12">
    <location>
        <begin position="9"/>
        <end position="23"/>
    </location>
</feature>